<evidence type="ECO:0000313" key="1">
    <source>
        <dbReference type="EMBL" id="HJA08988.1"/>
    </source>
</evidence>
<protein>
    <submittedName>
        <fullName evidence="1">Arm DNA-binding domain-containing protein</fullName>
    </submittedName>
</protein>
<keyword evidence="1" id="KW-0238">DNA-binding</keyword>
<comment type="caution">
    <text evidence="1">The sequence shown here is derived from an EMBL/GenBank/DDBJ whole genome shotgun (WGS) entry which is preliminary data.</text>
</comment>
<dbReference type="InterPro" id="IPR038488">
    <property type="entry name" value="Integrase_DNA-bd_sf"/>
</dbReference>
<dbReference type="Proteomes" id="UP000824225">
    <property type="component" value="Unassembled WGS sequence"/>
</dbReference>
<dbReference type="GO" id="GO:0003677">
    <property type="term" value="F:DNA binding"/>
    <property type="evidence" value="ECO:0007669"/>
    <property type="project" value="UniProtKB-KW"/>
</dbReference>
<reference evidence="1" key="2">
    <citation type="submission" date="2021-04" db="EMBL/GenBank/DDBJ databases">
        <authorList>
            <person name="Gilroy R."/>
        </authorList>
    </citation>
    <scope>NUCLEOTIDE SEQUENCE</scope>
    <source>
        <strain evidence="1">CHK186-16707</strain>
    </source>
</reference>
<accession>A0A9D2KMW8</accession>
<reference evidence="1" key="1">
    <citation type="journal article" date="2021" name="PeerJ">
        <title>Extensive microbial diversity within the chicken gut microbiome revealed by metagenomics and culture.</title>
        <authorList>
            <person name="Gilroy R."/>
            <person name="Ravi A."/>
            <person name="Getino M."/>
            <person name="Pursley I."/>
            <person name="Horton D.L."/>
            <person name="Alikhan N.F."/>
            <person name="Baker D."/>
            <person name="Gharbi K."/>
            <person name="Hall N."/>
            <person name="Watson M."/>
            <person name="Adriaenssens E.M."/>
            <person name="Foster-Nyarko E."/>
            <person name="Jarju S."/>
            <person name="Secka A."/>
            <person name="Antonio M."/>
            <person name="Oren A."/>
            <person name="Chaudhuri R.R."/>
            <person name="La Ragione R."/>
            <person name="Hildebrand F."/>
            <person name="Pallen M.J."/>
        </authorList>
    </citation>
    <scope>NUCLEOTIDE SEQUENCE</scope>
    <source>
        <strain evidence="1">CHK186-16707</strain>
    </source>
</reference>
<gene>
    <name evidence="1" type="ORF">H9962_07360</name>
</gene>
<sequence length="37" mass="3929">MPLTDTMLRNLKSDGTPAKLADSEGLYLYLSASGGKL</sequence>
<dbReference type="Gene3D" id="3.30.160.390">
    <property type="entry name" value="Integrase, DNA-binding domain"/>
    <property type="match status" value="1"/>
</dbReference>
<evidence type="ECO:0000313" key="2">
    <source>
        <dbReference type="Proteomes" id="UP000824225"/>
    </source>
</evidence>
<organism evidence="1 2">
    <name type="scientific">Candidatus Mailhella merdigallinarum</name>
    <dbReference type="NCBI Taxonomy" id="2838658"/>
    <lineage>
        <taxon>Bacteria</taxon>
        <taxon>Pseudomonadati</taxon>
        <taxon>Thermodesulfobacteriota</taxon>
        <taxon>Desulfovibrionia</taxon>
        <taxon>Desulfovibrionales</taxon>
        <taxon>Desulfovibrionaceae</taxon>
        <taxon>Mailhella</taxon>
    </lineage>
</organism>
<dbReference type="EMBL" id="DXAN01000023">
    <property type="protein sequence ID" value="HJA08988.1"/>
    <property type="molecule type" value="Genomic_DNA"/>
</dbReference>
<name>A0A9D2KMW8_9BACT</name>
<proteinExistence type="predicted"/>
<dbReference type="AlphaFoldDB" id="A0A9D2KMW8"/>